<keyword evidence="3" id="KW-1185">Reference proteome</keyword>
<dbReference type="RefSeq" id="WP_191668140.1">
    <property type="nucleotide sequence ID" value="NZ_QORN01000022.1"/>
</dbReference>
<accession>A0ABR8P7R2</accession>
<dbReference type="Proteomes" id="UP000704341">
    <property type="component" value="Unassembled WGS sequence"/>
</dbReference>
<comment type="caution">
    <text evidence="2">The sequence shown here is derived from an EMBL/GenBank/DDBJ whole genome shotgun (WGS) entry which is preliminary data.</text>
</comment>
<sequence>MKLFINIIIAIIALAIFTLIKTFQREKQGKCAACDYDCEIKKQLVKAKK</sequence>
<organism evidence="2 3">
    <name type="scientific">Limosilactobacillus walteri</name>
    <dbReference type="NCBI Taxonomy" id="2268022"/>
    <lineage>
        <taxon>Bacteria</taxon>
        <taxon>Bacillati</taxon>
        <taxon>Bacillota</taxon>
        <taxon>Bacilli</taxon>
        <taxon>Lactobacillales</taxon>
        <taxon>Lactobacillaceae</taxon>
        <taxon>Limosilactobacillus</taxon>
    </lineage>
</organism>
<name>A0ABR8P7R2_9LACO</name>
<evidence type="ECO:0000256" key="1">
    <source>
        <dbReference type="SAM" id="Phobius"/>
    </source>
</evidence>
<gene>
    <name evidence="2" type="ORF">DTK66_06405</name>
</gene>
<keyword evidence="1" id="KW-1133">Transmembrane helix</keyword>
<keyword evidence="1" id="KW-0472">Membrane</keyword>
<evidence type="ECO:0000313" key="2">
    <source>
        <dbReference type="EMBL" id="MBD5806744.1"/>
    </source>
</evidence>
<feature type="transmembrane region" description="Helical" evidence="1">
    <location>
        <begin position="6"/>
        <end position="23"/>
    </location>
</feature>
<evidence type="ECO:0000313" key="3">
    <source>
        <dbReference type="Proteomes" id="UP000704341"/>
    </source>
</evidence>
<protein>
    <submittedName>
        <fullName evidence="2">FeoB-associated Cys-rich membrane protein</fullName>
    </submittedName>
</protein>
<proteinExistence type="predicted"/>
<reference evidence="2 3" key="1">
    <citation type="submission" date="2018-07" db="EMBL/GenBank/DDBJ databases">
        <title>Phylogenomic Insights into understanding Host Adaptation of Lactobacillus reuteri by a novel species, Lactobacillus spp. M31.</title>
        <authorList>
            <person name="Sharma S."/>
            <person name="Patil P."/>
            <person name="Korpole S."/>
            <person name="Patil P.B."/>
        </authorList>
    </citation>
    <scope>NUCLEOTIDE SEQUENCE [LARGE SCALE GENOMIC DNA]</scope>
    <source>
        <strain evidence="2 3">M31</strain>
    </source>
</reference>
<dbReference type="EMBL" id="QORN01000022">
    <property type="protein sequence ID" value="MBD5806744.1"/>
    <property type="molecule type" value="Genomic_DNA"/>
</dbReference>
<keyword evidence="1" id="KW-0812">Transmembrane</keyword>